<dbReference type="PANTHER" id="PTHR13693">
    <property type="entry name" value="CLASS II AMINOTRANSFERASE/8-AMINO-7-OXONONANOATE SYNTHASE"/>
    <property type="match status" value="1"/>
</dbReference>
<evidence type="ECO:0000256" key="3">
    <source>
        <dbReference type="ARBA" id="ARBA00022898"/>
    </source>
</evidence>
<keyword evidence="5" id="KW-0012">Acyltransferase</keyword>
<dbReference type="InterPro" id="IPR050087">
    <property type="entry name" value="AON_synthase_class-II"/>
</dbReference>
<keyword evidence="3" id="KW-0663">Pyridoxal phosphate</keyword>
<dbReference type="GO" id="GO:0030170">
    <property type="term" value="F:pyridoxal phosphate binding"/>
    <property type="evidence" value="ECO:0007669"/>
    <property type="project" value="InterPro"/>
</dbReference>
<dbReference type="GO" id="GO:0009102">
    <property type="term" value="P:biotin biosynthetic process"/>
    <property type="evidence" value="ECO:0007669"/>
    <property type="project" value="TreeGrafter"/>
</dbReference>
<feature type="domain" description="Aminotransferase class I/classII large" evidence="4">
    <location>
        <begin position="43"/>
        <end position="387"/>
    </location>
</feature>
<keyword evidence="6" id="KW-1185">Reference proteome</keyword>
<dbReference type="InterPro" id="IPR015421">
    <property type="entry name" value="PyrdxlP-dep_Trfase_major"/>
</dbReference>
<accession>A0A379MV81</accession>
<sequence>MTREQEILEGLAAQDNLRSLKTLRAEGPSVYHSDGHGGEKGYCNLSSNDYLGLTDPALQRRFLLSADAERFLLGNPSSRLMTGNSPAYERLEETLARLQGAETALVLGSGFAVNSGVLPAVTQKGDLILADKLVHASLIDGLRLCDGVRWQRYRHNDMEQLAALLARAQSEGYGRIVVVTESLFSMDGDFAPLEELARLQQRYGFRLYLDEAHAFGVYGPPGREGAGLLAAYNAARPALPLKAEYHAVTFGKALASVGAALICSRETKELLINRMRPLIFSTALPDISLEWTRFLIGLFPEFGPRRERLRELIGIVNDILRPGNAYRSQIIPVRAGSNENALRMVAALRDEGFWTTAIRHPTVPQGEARLRISLCANHTPDQIEQFATLCRQLG</sequence>
<dbReference type="Pfam" id="PF00155">
    <property type="entry name" value="Aminotran_1_2"/>
    <property type="match status" value="1"/>
</dbReference>
<protein>
    <submittedName>
        <fullName evidence="5">8-amino-7-oxononanoate synthase</fullName>
        <ecNumber evidence="5">2.3.1.47</ecNumber>
    </submittedName>
</protein>
<comment type="cofactor">
    <cofactor evidence="1">
        <name>pyridoxal 5'-phosphate</name>
        <dbReference type="ChEBI" id="CHEBI:597326"/>
    </cofactor>
</comment>
<evidence type="ECO:0000259" key="4">
    <source>
        <dbReference type="Pfam" id="PF00155"/>
    </source>
</evidence>
<organism evidence="5 6">
    <name type="scientific">Rikenella microfusus</name>
    <dbReference type="NCBI Taxonomy" id="28139"/>
    <lineage>
        <taxon>Bacteria</taxon>
        <taxon>Pseudomonadati</taxon>
        <taxon>Bacteroidota</taxon>
        <taxon>Bacteroidia</taxon>
        <taxon>Bacteroidales</taxon>
        <taxon>Rikenellaceae</taxon>
        <taxon>Rikenella</taxon>
    </lineage>
</organism>
<proteinExistence type="predicted"/>
<dbReference type="Proteomes" id="UP000255233">
    <property type="component" value="Unassembled WGS sequence"/>
</dbReference>
<dbReference type="Gene3D" id="3.90.1150.10">
    <property type="entry name" value="Aspartate Aminotransferase, domain 1"/>
    <property type="match status" value="1"/>
</dbReference>
<evidence type="ECO:0000256" key="2">
    <source>
        <dbReference type="ARBA" id="ARBA00022679"/>
    </source>
</evidence>
<dbReference type="Gene3D" id="3.40.640.10">
    <property type="entry name" value="Type I PLP-dependent aspartate aminotransferase-like (Major domain)"/>
    <property type="match status" value="1"/>
</dbReference>
<evidence type="ECO:0000313" key="5">
    <source>
        <dbReference type="EMBL" id="SUE34790.1"/>
    </source>
</evidence>
<dbReference type="EMBL" id="UGVL01000001">
    <property type="protein sequence ID" value="SUE34790.1"/>
    <property type="molecule type" value="Genomic_DNA"/>
</dbReference>
<dbReference type="InterPro" id="IPR015424">
    <property type="entry name" value="PyrdxlP-dep_Trfase"/>
</dbReference>
<dbReference type="InterPro" id="IPR004839">
    <property type="entry name" value="Aminotransferase_I/II_large"/>
</dbReference>
<name>A0A379MV81_9BACT</name>
<dbReference type="SUPFAM" id="SSF53383">
    <property type="entry name" value="PLP-dependent transferases"/>
    <property type="match status" value="1"/>
</dbReference>
<evidence type="ECO:0000313" key="6">
    <source>
        <dbReference type="Proteomes" id="UP000255233"/>
    </source>
</evidence>
<dbReference type="PANTHER" id="PTHR13693:SF100">
    <property type="entry name" value="8-AMINO-7-OXONONANOATE SYNTHASE"/>
    <property type="match status" value="1"/>
</dbReference>
<dbReference type="RefSeq" id="WP_037291795.1">
    <property type="nucleotide sequence ID" value="NZ_UGVL01000001.1"/>
</dbReference>
<gene>
    <name evidence="5" type="primary">bioF</name>
    <name evidence="5" type="ORF">NCTC11190_02023</name>
</gene>
<dbReference type="GO" id="GO:0008710">
    <property type="term" value="F:8-amino-7-oxononanoate synthase activity"/>
    <property type="evidence" value="ECO:0007669"/>
    <property type="project" value="UniProtKB-EC"/>
</dbReference>
<evidence type="ECO:0000256" key="1">
    <source>
        <dbReference type="ARBA" id="ARBA00001933"/>
    </source>
</evidence>
<reference evidence="5 6" key="1">
    <citation type="submission" date="2018-06" db="EMBL/GenBank/DDBJ databases">
        <authorList>
            <consortium name="Pathogen Informatics"/>
            <person name="Doyle S."/>
        </authorList>
    </citation>
    <scope>NUCLEOTIDE SEQUENCE [LARGE SCALE GENOMIC DNA]</scope>
    <source>
        <strain evidence="5 6">NCTC11190</strain>
    </source>
</reference>
<dbReference type="EC" id="2.3.1.47" evidence="5"/>
<dbReference type="AlphaFoldDB" id="A0A379MV81"/>
<dbReference type="OrthoDB" id="9807157at2"/>
<keyword evidence="2 5" id="KW-0808">Transferase</keyword>
<dbReference type="InterPro" id="IPR015422">
    <property type="entry name" value="PyrdxlP-dep_Trfase_small"/>
</dbReference>
<dbReference type="STRING" id="880526.GCA_000427365_01795"/>